<comment type="similarity">
    <text evidence="1 9">Belongs to the peptidase S11 family.</text>
</comment>
<evidence type="ECO:0000259" key="11">
    <source>
        <dbReference type="Pfam" id="PF00768"/>
    </source>
</evidence>
<sequence>MFTGRRGEEGTIGTWSRKIGITLCAVAWLFLLQTEGEKTVMAEGEEDLSLYSGAAVLMDAETGQILYEKAGSQKMYPASITKIATGIAAIEYGDLNDEVLISEEAANVTGTSVYLLENETIPLEQLIQGMLINSGNDASYAIAEHIAGSEYDFSRGMTDYLTKKTGIENTSFTNPHGLHHDDHYTTAEDMAEITRYAMQNETFRDIVATKELDWQGEGWETTLRNHHQLLWDYEGTNGVKNGYVEEAGFTLVTSAKRDGRELIAVVLKAGSSQQAYQDTITLLNLGFHDFEEQYLAAGQQVKAQNGSVYTIPDRRSFSVPKGAAFEIKGMDNGQVVVESQDSEQIFTTYVPIETGTKENKSYADTTSKKGGNNRREDNNDSDMENFLEGASTTHWMREMITYQLKYATNFSKVHVDDSSS</sequence>
<feature type="region of interest" description="Disordered" evidence="10">
    <location>
        <begin position="357"/>
        <end position="385"/>
    </location>
</feature>
<evidence type="ECO:0000256" key="6">
    <source>
        <dbReference type="ARBA" id="ARBA00023316"/>
    </source>
</evidence>
<keyword evidence="2" id="KW-0732">Signal</keyword>
<dbReference type="GO" id="GO:0009002">
    <property type="term" value="F:serine-type D-Ala-D-Ala carboxypeptidase activity"/>
    <property type="evidence" value="ECO:0007669"/>
    <property type="project" value="InterPro"/>
</dbReference>
<dbReference type="InterPro" id="IPR012338">
    <property type="entry name" value="Beta-lactam/transpept-like"/>
</dbReference>
<evidence type="ECO:0000256" key="5">
    <source>
        <dbReference type="ARBA" id="ARBA00022984"/>
    </source>
</evidence>
<dbReference type="Pfam" id="PF00768">
    <property type="entry name" value="Peptidase_S11"/>
    <property type="match status" value="1"/>
</dbReference>
<keyword evidence="12" id="KW-0645">Protease</keyword>
<evidence type="ECO:0000256" key="4">
    <source>
        <dbReference type="ARBA" id="ARBA00022960"/>
    </source>
</evidence>
<dbReference type="GO" id="GO:0071555">
    <property type="term" value="P:cell wall organization"/>
    <property type="evidence" value="ECO:0007669"/>
    <property type="project" value="UniProtKB-KW"/>
</dbReference>
<evidence type="ECO:0000256" key="9">
    <source>
        <dbReference type="RuleBase" id="RU004016"/>
    </source>
</evidence>
<keyword evidence="4" id="KW-0133">Cell shape</keyword>
<dbReference type="STRING" id="568899.SAMN05192534_11633"/>
<dbReference type="PANTHER" id="PTHR21581">
    <property type="entry name" value="D-ALANYL-D-ALANINE CARBOXYPEPTIDASE"/>
    <property type="match status" value="1"/>
</dbReference>
<dbReference type="OrthoDB" id="9791132at2"/>
<dbReference type="GO" id="GO:0006508">
    <property type="term" value="P:proteolysis"/>
    <property type="evidence" value="ECO:0007669"/>
    <property type="project" value="InterPro"/>
</dbReference>
<evidence type="ECO:0000256" key="1">
    <source>
        <dbReference type="ARBA" id="ARBA00007164"/>
    </source>
</evidence>
<dbReference type="InterPro" id="IPR001967">
    <property type="entry name" value="Peptidase_S11_N"/>
</dbReference>
<evidence type="ECO:0000313" key="12">
    <source>
        <dbReference type="EMBL" id="SDH95160.1"/>
    </source>
</evidence>
<evidence type="ECO:0000256" key="10">
    <source>
        <dbReference type="SAM" id="MobiDB-lite"/>
    </source>
</evidence>
<feature type="active site" description="Acyl-ester intermediate" evidence="7">
    <location>
        <position position="79"/>
    </location>
</feature>
<dbReference type="Gene3D" id="3.40.710.10">
    <property type="entry name" value="DD-peptidase/beta-lactamase superfamily"/>
    <property type="match status" value="1"/>
</dbReference>
<accession>A0A1G8GLH8</accession>
<feature type="active site" description="Proton acceptor" evidence="7">
    <location>
        <position position="82"/>
    </location>
</feature>
<name>A0A1G8GLH8_9BACI</name>
<evidence type="ECO:0000256" key="8">
    <source>
        <dbReference type="PIRSR" id="PIRSR618044-2"/>
    </source>
</evidence>
<evidence type="ECO:0000256" key="2">
    <source>
        <dbReference type="ARBA" id="ARBA00022729"/>
    </source>
</evidence>
<keyword evidence="13" id="KW-1185">Reference proteome</keyword>
<dbReference type="SUPFAM" id="SSF56601">
    <property type="entry name" value="beta-lactamase/transpeptidase-like"/>
    <property type="match status" value="1"/>
</dbReference>
<dbReference type="InterPro" id="IPR018044">
    <property type="entry name" value="Peptidase_S11"/>
</dbReference>
<dbReference type="GO" id="GO:0009252">
    <property type="term" value="P:peptidoglycan biosynthetic process"/>
    <property type="evidence" value="ECO:0007669"/>
    <property type="project" value="UniProtKB-KW"/>
</dbReference>
<feature type="binding site" evidence="8">
    <location>
        <position position="240"/>
    </location>
    <ligand>
        <name>substrate</name>
    </ligand>
</feature>
<evidence type="ECO:0000313" key="13">
    <source>
        <dbReference type="Proteomes" id="UP000199163"/>
    </source>
</evidence>
<dbReference type="RefSeq" id="WP_091274471.1">
    <property type="nucleotide sequence ID" value="NZ_FNDK01000016.1"/>
</dbReference>
<dbReference type="GO" id="GO:0008360">
    <property type="term" value="P:regulation of cell shape"/>
    <property type="evidence" value="ECO:0007669"/>
    <property type="project" value="UniProtKB-KW"/>
</dbReference>
<dbReference type="PANTHER" id="PTHR21581:SF33">
    <property type="entry name" value="D-ALANYL-D-ALANINE CARBOXYPEPTIDASE DACB"/>
    <property type="match status" value="1"/>
</dbReference>
<reference evidence="12 13" key="1">
    <citation type="submission" date="2016-10" db="EMBL/GenBank/DDBJ databases">
        <authorList>
            <person name="de Groot N.N."/>
        </authorList>
    </citation>
    <scope>NUCLEOTIDE SEQUENCE [LARGE SCALE GENOMIC DNA]</scope>
    <source>
        <strain evidence="12 13">DSM 21632</strain>
    </source>
</reference>
<dbReference type="EMBL" id="FNDK01000016">
    <property type="protein sequence ID" value="SDH95160.1"/>
    <property type="molecule type" value="Genomic_DNA"/>
</dbReference>
<organism evidence="12 13">
    <name type="scientific">Alteribacillus persepolensis</name>
    <dbReference type="NCBI Taxonomy" id="568899"/>
    <lineage>
        <taxon>Bacteria</taxon>
        <taxon>Bacillati</taxon>
        <taxon>Bacillota</taxon>
        <taxon>Bacilli</taxon>
        <taxon>Bacillales</taxon>
        <taxon>Bacillaceae</taxon>
        <taxon>Alteribacillus</taxon>
    </lineage>
</organism>
<keyword evidence="6" id="KW-0961">Cell wall biogenesis/degradation</keyword>
<feature type="domain" description="Peptidase S11 D-alanyl-D-alanine carboxypeptidase A N-terminal" evidence="11">
    <location>
        <begin position="48"/>
        <end position="269"/>
    </location>
</feature>
<protein>
    <submittedName>
        <fullName evidence="12">D-alanyl-D-alanine carboxypeptidase/D-alanyl-D-alanine carboxypeptidase (Penicillin-binding protein 5/6)</fullName>
    </submittedName>
</protein>
<gene>
    <name evidence="12" type="ORF">SAMN05192534_11633</name>
</gene>
<dbReference type="AlphaFoldDB" id="A0A1G8GLH8"/>
<keyword evidence="5" id="KW-0573">Peptidoglycan synthesis</keyword>
<proteinExistence type="inferred from homology"/>
<dbReference type="Proteomes" id="UP000199163">
    <property type="component" value="Unassembled WGS sequence"/>
</dbReference>
<keyword evidence="3" id="KW-0378">Hydrolase</keyword>
<feature type="active site" evidence="7">
    <location>
        <position position="134"/>
    </location>
</feature>
<keyword evidence="12" id="KW-0121">Carboxypeptidase</keyword>
<evidence type="ECO:0000256" key="7">
    <source>
        <dbReference type="PIRSR" id="PIRSR618044-1"/>
    </source>
</evidence>
<dbReference type="PRINTS" id="PR00725">
    <property type="entry name" value="DADACBPTASE1"/>
</dbReference>
<evidence type="ECO:0000256" key="3">
    <source>
        <dbReference type="ARBA" id="ARBA00022801"/>
    </source>
</evidence>